<proteinExistence type="predicted"/>
<dbReference type="OrthoDB" id="9811084at2"/>
<organism evidence="7 8">
    <name type="scientific">Thioclava indica</name>
    <dbReference type="NCBI Taxonomy" id="1353528"/>
    <lineage>
        <taxon>Bacteria</taxon>
        <taxon>Pseudomonadati</taxon>
        <taxon>Pseudomonadota</taxon>
        <taxon>Alphaproteobacteria</taxon>
        <taxon>Rhodobacterales</taxon>
        <taxon>Paracoccaceae</taxon>
        <taxon>Thioclava</taxon>
    </lineage>
</organism>
<dbReference type="eggNOG" id="COG1309">
    <property type="taxonomic scope" value="Bacteria"/>
</dbReference>
<name>A0A074J457_9RHOB</name>
<dbReference type="SUPFAM" id="SSF48498">
    <property type="entry name" value="Tetracyclin repressor-like, C-terminal domain"/>
    <property type="match status" value="1"/>
</dbReference>
<dbReference type="Pfam" id="PF00440">
    <property type="entry name" value="TetR_N"/>
    <property type="match status" value="1"/>
</dbReference>
<evidence type="ECO:0000313" key="7">
    <source>
        <dbReference type="EMBL" id="KEO52236.1"/>
    </source>
</evidence>
<dbReference type="GO" id="GO:0003677">
    <property type="term" value="F:DNA binding"/>
    <property type="evidence" value="ECO:0007669"/>
    <property type="project" value="UniProtKB-UniRule"/>
</dbReference>
<dbReference type="InterPro" id="IPR001647">
    <property type="entry name" value="HTH_TetR"/>
</dbReference>
<keyword evidence="2 4" id="KW-0238">DNA-binding</keyword>
<dbReference type="PROSITE" id="PS50977">
    <property type="entry name" value="HTH_TETR_2"/>
    <property type="match status" value="1"/>
</dbReference>
<dbReference type="Proteomes" id="UP000027471">
    <property type="component" value="Unassembled WGS sequence"/>
</dbReference>
<evidence type="ECO:0000256" key="3">
    <source>
        <dbReference type="ARBA" id="ARBA00023163"/>
    </source>
</evidence>
<dbReference type="InterPro" id="IPR036271">
    <property type="entry name" value="Tet_transcr_reg_TetR-rel_C_sf"/>
</dbReference>
<dbReference type="EMBL" id="AUNB01000084">
    <property type="protein sequence ID" value="KEO52236.1"/>
    <property type="molecule type" value="Genomic_DNA"/>
</dbReference>
<dbReference type="PRINTS" id="PR00455">
    <property type="entry name" value="HTHTETR"/>
</dbReference>
<dbReference type="InterPro" id="IPR011075">
    <property type="entry name" value="TetR_C"/>
</dbReference>
<dbReference type="SUPFAM" id="SSF46689">
    <property type="entry name" value="Homeodomain-like"/>
    <property type="match status" value="1"/>
</dbReference>
<feature type="region of interest" description="Disordered" evidence="5">
    <location>
        <begin position="1"/>
        <end position="22"/>
    </location>
</feature>
<dbReference type="InterPro" id="IPR009057">
    <property type="entry name" value="Homeodomain-like_sf"/>
</dbReference>
<feature type="DNA-binding region" description="H-T-H motif" evidence="4">
    <location>
        <begin position="47"/>
        <end position="66"/>
    </location>
</feature>
<protein>
    <recommendedName>
        <fullName evidence="6">HTH tetR-type domain-containing protein</fullName>
    </recommendedName>
</protein>
<keyword evidence="1" id="KW-0805">Transcription regulation</keyword>
<dbReference type="STRING" id="1353528.DT23_08095"/>
<dbReference type="Pfam" id="PF16925">
    <property type="entry name" value="TetR_C_13"/>
    <property type="match status" value="1"/>
</dbReference>
<dbReference type="RefSeq" id="WP_038133245.1">
    <property type="nucleotide sequence ID" value="NZ_AUNB01000084.1"/>
</dbReference>
<evidence type="ECO:0000256" key="1">
    <source>
        <dbReference type="ARBA" id="ARBA00023015"/>
    </source>
</evidence>
<comment type="caution">
    <text evidence="7">The sequence shown here is derived from an EMBL/GenBank/DDBJ whole genome shotgun (WGS) entry which is preliminary data.</text>
</comment>
<gene>
    <name evidence="7" type="ORF">DT23_08095</name>
</gene>
<keyword evidence="8" id="KW-1185">Reference proteome</keyword>
<keyword evidence="3" id="KW-0804">Transcription</keyword>
<reference evidence="7 8" key="1">
    <citation type="journal article" date="2015" name="Antonie Van Leeuwenhoek">
        <title>Thioclava indica sp. nov., isolated from surface seawater of the Indian Ocean.</title>
        <authorList>
            <person name="Liu Y."/>
            <person name="Lai Q."/>
            <person name="Du J."/>
            <person name="Xu H."/>
            <person name="Jiang L."/>
            <person name="Shao Z."/>
        </authorList>
    </citation>
    <scope>NUCLEOTIDE SEQUENCE [LARGE SCALE GENOMIC DNA]</scope>
    <source>
        <strain evidence="7 8">DT23-4</strain>
    </source>
</reference>
<sequence>MRDSAPSPAKPRPRGRPRLAPDAQASRKALLRAGLAQLTERGYVAVRLDDIVAAAGVTKGAFYHHFSSKADYGAVLIAEYDAFFRARIAQSLERADLPPLERLRDFTEMAEAGMARFDFRRGCLIGNLGQEMGALPETYRAKLIAVFEGWQGMTATCLRAAQAAGEIDVNQDPDALAALFWTGWEGAVLRAKLERNPAPLRQFSAGFLRLISKQRSSP</sequence>
<evidence type="ECO:0000256" key="4">
    <source>
        <dbReference type="PROSITE-ProRule" id="PRU00335"/>
    </source>
</evidence>
<accession>A0A074J457</accession>
<dbReference type="PANTHER" id="PTHR47506">
    <property type="entry name" value="TRANSCRIPTIONAL REGULATORY PROTEIN"/>
    <property type="match status" value="1"/>
</dbReference>
<evidence type="ECO:0000256" key="5">
    <source>
        <dbReference type="SAM" id="MobiDB-lite"/>
    </source>
</evidence>
<evidence type="ECO:0000259" key="6">
    <source>
        <dbReference type="PROSITE" id="PS50977"/>
    </source>
</evidence>
<evidence type="ECO:0000313" key="8">
    <source>
        <dbReference type="Proteomes" id="UP000027471"/>
    </source>
</evidence>
<evidence type="ECO:0000256" key="2">
    <source>
        <dbReference type="ARBA" id="ARBA00023125"/>
    </source>
</evidence>
<dbReference type="AlphaFoldDB" id="A0A074J457"/>
<dbReference type="PANTHER" id="PTHR47506:SF6">
    <property type="entry name" value="HTH-TYPE TRANSCRIPTIONAL REPRESSOR NEMR"/>
    <property type="match status" value="1"/>
</dbReference>
<feature type="domain" description="HTH tetR-type" evidence="6">
    <location>
        <begin position="24"/>
        <end position="84"/>
    </location>
</feature>
<dbReference type="Gene3D" id="1.10.357.10">
    <property type="entry name" value="Tetracycline Repressor, domain 2"/>
    <property type="match status" value="1"/>
</dbReference>